<evidence type="ECO:0000313" key="2">
    <source>
        <dbReference type="Proteomes" id="UP001205185"/>
    </source>
</evidence>
<accession>A0ABT1IC48</accession>
<reference evidence="1 2" key="1">
    <citation type="submission" date="2022-06" db="EMBL/GenBank/DDBJ databases">
        <title>Genomic Encyclopedia of Archaeal and Bacterial Type Strains, Phase II (KMG-II): from individual species to whole genera.</title>
        <authorList>
            <person name="Goeker M."/>
        </authorList>
    </citation>
    <scope>NUCLEOTIDE SEQUENCE [LARGE SCALE GENOMIC DNA]</scope>
    <source>
        <strain evidence="1 2">DSM 44255</strain>
    </source>
</reference>
<comment type="caution">
    <text evidence="1">The sequence shown here is derived from an EMBL/GenBank/DDBJ whole genome shotgun (WGS) entry which is preliminary data.</text>
</comment>
<sequence>MSLISQLVHGDLPGNVLFAEGLPPAIIDWPPYWRPTAWASAVAVADALCWYDAEPDLITRWQHLPEWPQMLIRALIYRIVTHDRAFGAIGWTPDHVGAYEPVIALVLSSR</sequence>
<dbReference type="Proteomes" id="UP001205185">
    <property type="component" value="Unassembled WGS sequence"/>
</dbReference>
<name>A0ABT1IC48_9PSEU</name>
<dbReference type="EMBL" id="JAMTCO010000006">
    <property type="protein sequence ID" value="MCP2270215.1"/>
    <property type="molecule type" value="Genomic_DNA"/>
</dbReference>
<evidence type="ECO:0000313" key="1">
    <source>
        <dbReference type="EMBL" id="MCP2270215.1"/>
    </source>
</evidence>
<keyword evidence="2" id="KW-1185">Reference proteome</keyword>
<gene>
    <name evidence="1" type="ORF">LV75_002716</name>
</gene>
<organism evidence="1 2">
    <name type="scientific">Actinokineospora diospyrosa</name>
    <dbReference type="NCBI Taxonomy" id="103728"/>
    <lineage>
        <taxon>Bacteria</taxon>
        <taxon>Bacillati</taxon>
        <taxon>Actinomycetota</taxon>
        <taxon>Actinomycetes</taxon>
        <taxon>Pseudonocardiales</taxon>
        <taxon>Pseudonocardiaceae</taxon>
        <taxon>Actinokineospora</taxon>
    </lineage>
</organism>
<proteinExistence type="predicted"/>
<protein>
    <submittedName>
        <fullName evidence="1">TIGR02569 family protein</fullName>
    </submittedName>
</protein>